<accession>A0A845QJF6</accession>
<reference evidence="2 3" key="1">
    <citation type="submission" date="2018-08" db="EMBL/GenBank/DDBJ databases">
        <title>Murine metabolic-syndrome-specific gut microbial biobank.</title>
        <authorList>
            <person name="Liu C."/>
        </authorList>
    </citation>
    <scope>NUCLEOTIDE SEQUENCE [LARGE SCALE GENOMIC DNA]</scope>
    <source>
        <strain evidence="2 3">28</strain>
    </source>
</reference>
<dbReference type="InterPro" id="IPR038078">
    <property type="entry name" value="PhoU-like_sf"/>
</dbReference>
<dbReference type="InterPro" id="IPR052912">
    <property type="entry name" value="UPF0111_domain"/>
</dbReference>
<dbReference type="RefSeq" id="WP_160201189.1">
    <property type="nucleotide sequence ID" value="NZ_QXWK01000008.1"/>
</dbReference>
<dbReference type="EMBL" id="QXWK01000008">
    <property type="protein sequence ID" value="NBH60893.1"/>
    <property type="molecule type" value="Genomic_DNA"/>
</dbReference>
<sequence length="208" mass="24357">MKRKPNFFKKNERPDFHSMLLKQCEYTSKSISLLLNFMNQPDDQLADSIEQCEKKADKVRRSLIDYVENSFITPLDRHDLFAVSRSIDDMTDKVKDLKDFLVFFSYTPFEKHVEMARCIASSILAITSAMESWNDNCDVFWENLVKAKKNENQVKRLYWEIIAELDKQTLPLKEIIIMREFSKDLNCLANKIGRAADSISDLKIKSIK</sequence>
<dbReference type="Pfam" id="PF01865">
    <property type="entry name" value="PhoU_div"/>
    <property type="match status" value="1"/>
</dbReference>
<comment type="caution">
    <text evidence="2">The sequence shown here is derived from an EMBL/GenBank/DDBJ whole genome shotgun (WGS) entry which is preliminary data.</text>
</comment>
<gene>
    <name evidence="2" type="ORF">D0435_04395</name>
</gene>
<dbReference type="AlphaFoldDB" id="A0A845QJF6"/>
<keyword evidence="3" id="KW-1185">Reference proteome</keyword>
<dbReference type="PANTHER" id="PTHR37298:SF1">
    <property type="entry name" value="UPF0111 PROTEIN YKAA"/>
    <property type="match status" value="1"/>
</dbReference>
<organism evidence="2 3">
    <name type="scientific">Anaerotruncus colihominis</name>
    <dbReference type="NCBI Taxonomy" id="169435"/>
    <lineage>
        <taxon>Bacteria</taxon>
        <taxon>Bacillati</taxon>
        <taxon>Bacillota</taxon>
        <taxon>Clostridia</taxon>
        <taxon>Eubacteriales</taxon>
        <taxon>Oscillospiraceae</taxon>
        <taxon>Anaerotruncus</taxon>
    </lineage>
</organism>
<name>A0A845QJF6_9FIRM</name>
<evidence type="ECO:0000256" key="1">
    <source>
        <dbReference type="ARBA" id="ARBA00008591"/>
    </source>
</evidence>
<dbReference type="Gene3D" id="1.20.58.220">
    <property type="entry name" value="Phosphate transport system protein phou homolog 2, domain 2"/>
    <property type="match status" value="1"/>
</dbReference>
<dbReference type="SUPFAM" id="SSF109755">
    <property type="entry name" value="PhoU-like"/>
    <property type="match status" value="1"/>
</dbReference>
<proteinExistence type="inferred from homology"/>
<evidence type="ECO:0000313" key="3">
    <source>
        <dbReference type="Proteomes" id="UP000446866"/>
    </source>
</evidence>
<evidence type="ECO:0000313" key="2">
    <source>
        <dbReference type="EMBL" id="NBH60893.1"/>
    </source>
</evidence>
<dbReference type="PANTHER" id="PTHR37298">
    <property type="entry name" value="UPF0111 PROTEIN YKAA"/>
    <property type="match status" value="1"/>
</dbReference>
<protein>
    <submittedName>
        <fullName evidence="2">DUF47 family protein</fullName>
    </submittedName>
</protein>
<comment type="similarity">
    <text evidence="1">Belongs to the UPF0111 family.</text>
</comment>
<dbReference type="InterPro" id="IPR018445">
    <property type="entry name" value="Put_Phosphate_transp_reg"/>
</dbReference>
<dbReference type="Proteomes" id="UP000446866">
    <property type="component" value="Unassembled WGS sequence"/>
</dbReference>